<dbReference type="Pfam" id="PF01520">
    <property type="entry name" value="Amidase_3"/>
    <property type="match status" value="1"/>
</dbReference>
<dbReference type="Gene3D" id="3.40.50.12090">
    <property type="match status" value="1"/>
</dbReference>
<keyword evidence="4" id="KW-1185">Reference proteome</keyword>
<dbReference type="EMBL" id="FRDN01000007">
    <property type="protein sequence ID" value="SHN73190.1"/>
    <property type="molecule type" value="Genomic_DNA"/>
</dbReference>
<dbReference type="GO" id="GO:0008745">
    <property type="term" value="F:N-acetylmuramoyl-L-alanine amidase activity"/>
    <property type="evidence" value="ECO:0007669"/>
    <property type="project" value="InterPro"/>
</dbReference>
<organism evidence="3 4">
    <name type="scientific">Desulfitobacterium chlororespirans DSM 11544</name>
    <dbReference type="NCBI Taxonomy" id="1121395"/>
    <lineage>
        <taxon>Bacteria</taxon>
        <taxon>Bacillati</taxon>
        <taxon>Bacillota</taxon>
        <taxon>Clostridia</taxon>
        <taxon>Eubacteriales</taxon>
        <taxon>Desulfitobacteriaceae</taxon>
        <taxon>Desulfitobacterium</taxon>
    </lineage>
</organism>
<dbReference type="RefSeq" id="WP_072772816.1">
    <property type="nucleotide sequence ID" value="NZ_FRDN01000007.1"/>
</dbReference>
<dbReference type="STRING" id="1121395.SAMN02745215_02421"/>
<sequence length="290" mass="31537">MLKVCIDPGHNGIGPDTGAAFKGLLEQTLTLKMAGMVRQGLEQQGGFQVMMTRDGDKVDGPCATVLDSLRTRCRIANEGNADLMVSIHVNAGGGTGSEVLIIDRGGKAEECANIMAPLLAEAGAWPNRGVKVQNLYVLRETRMPAILTENGFIDHEQDHSKLRQDQWLEAIAKAHIRGICSYLGREDEGNSQETPPSDSRQSLPALIIYYGEAEERVVPFLQEKLQAPALRLALITPQVINAARKIYGVGSIEEAYSIEGRKIPLYKLYGGESRIETAQAVLQAIRTGDV</sequence>
<dbReference type="Gene3D" id="3.40.630.40">
    <property type="entry name" value="Zn-dependent exopeptidases"/>
    <property type="match status" value="1"/>
</dbReference>
<dbReference type="InterPro" id="IPR050695">
    <property type="entry name" value="N-acetylmuramoyl_amidase_3"/>
</dbReference>
<proteinExistence type="predicted"/>
<gene>
    <name evidence="3" type="ORF">SAMN02745215_02421</name>
</gene>
<dbReference type="PANTHER" id="PTHR30404:SF0">
    <property type="entry name" value="N-ACETYLMURAMOYL-L-ALANINE AMIDASE AMIC"/>
    <property type="match status" value="1"/>
</dbReference>
<dbReference type="AlphaFoldDB" id="A0A1M7TR61"/>
<evidence type="ECO:0000313" key="3">
    <source>
        <dbReference type="EMBL" id="SHN73190.1"/>
    </source>
</evidence>
<feature type="domain" description="MurNAc-LAA" evidence="2">
    <location>
        <begin position="73"/>
        <end position="180"/>
    </location>
</feature>
<accession>A0A1M7TR61</accession>
<dbReference type="Proteomes" id="UP000184010">
    <property type="component" value="Unassembled WGS sequence"/>
</dbReference>
<dbReference type="PANTHER" id="PTHR30404">
    <property type="entry name" value="N-ACETYLMURAMOYL-L-ALANINE AMIDASE"/>
    <property type="match status" value="1"/>
</dbReference>
<dbReference type="SUPFAM" id="SSF53187">
    <property type="entry name" value="Zn-dependent exopeptidases"/>
    <property type="match status" value="1"/>
</dbReference>
<evidence type="ECO:0000313" key="4">
    <source>
        <dbReference type="Proteomes" id="UP000184010"/>
    </source>
</evidence>
<dbReference type="GO" id="GO:0030288">
    <property type="term" value="C:outer membrane-bounded periplasmic space"/>
    <property type="evidence" value="ECO:0007669"/>
    <property type="project" value="TreeGrafter"/>
</dbReference>
<dbReference type="GO" id="GO:0009253">
    <property type="term" value="P:peptidoglycan catabolic process"/>
    <property type="evidence" value="ECO:0007669"/>
    <property type="project" value="InterPro"/>
</dbReference>
<reference evidence="4" key="1">
    <citation type="submission" date="2016-12" db="EMBL/GenBank/DDBJ databases">
        <authorList>
            <person name="Varghese N."/>
            <person name="Submissions S."/>
        </authorList>
    </citation>
    <scope>NUCLEOTIDE SEQUENCE [LARGE SCALE GENOMIC DNA]</scope>
    <source>
        <strain evidence="4">DSM 11544</strain>
    </source>
</reference>
<dbReference type="SMART" id="SM00646">
    <property type="entry name" value="Ami_3"/>
    <property type="match status" value="1"/>
</dbReference>
<evidence type="ECO:0000256" key="1">
    <source>
        <dbReference type="ARBA" id="ARBA00022801"/>
    </source>
</evidence>
<dbReference type="CDD" id="cd02696">
    <property type="entry name" value="MurNAc-LAA"/>
    <property type="match status" value="1"/>
</dbReference>
<evidence type="ECO:0000259" key="2">
    <source>
        <dbReference type="SMART" id="SM00646"/>
    </source>
</evidence>
<dbReference type="InterPro" id="IPR002508">
    <property type="entry name" value="MurNAc-LAA_cat"/>
</dbReference>
<name>A0A1M7TR61_9FIRM</name>
<keyword evidence="1" id="KW-0378">Hydrolase</keyword>
<protein>
    <submittedName>
        <fullName evidence="3">N-acetylmuramoyl-L-alanine amidase</fullName>
    </submittedName>
</protein>